<keyword evidence="7" id="KW-1185">Reference proteome</keyword>
<dbReference type="SUPFAM" id="SSF64263">
    <property type="entry name" value="Prokaryotic ribosomal protein L17"/>
    <property type="match status" value="1"/>
</dbReference>
<dbReference type="PANTHER" id="PTHR14413:SF16">
    <property type="entry name" value="LARGE RIBOSOMAL SUBUNIT PROTEIN BL17M"/>
    <property type="match status" value="1"/>
</dbReference>
<evidence type="ECO:0000256" key="3">
    <source>
        <dbReference type="ARBA" id="ARBA00023274"/>
    </source>
</evidence>
<keyword evidence="2 4" id="KW-0689">Ribosomal protein</keyword>
<dbReference type="InterPro" id="IPR036373">
    <property type="entry name" value="Ribosomal_bL17_sf"/>
</dbReference>
<evidence type="ECO:0000313" key="6">
    <source>
        <dbReference type="EMBL" id="OEU20258.1"/>
    </source>
</evidence>
<dbReference type="InterPro" id="IPR047859">
    <property type="entry name" value="Ribosomal_bL17_CS"/>
</dbReference>
<proteinExistence type="inferred from homology"/>
<dbReference type="NCBIfam" id="TIGR00059">
    <property type="entry name" value="L17"/>
    <property type="match status" value="1"/>
</dbReference>
<dbReference type="InParanoid" id="A0A1E7FQ30"/>
<accession>A0A1E7FQ30</accession>
<gene>
    <name evidence="6" type="ORF">FRACYDRAFT_236331</name>
</gene>
<comment type="similarity">
    <text evidence="1 4">Belongs to the bacterial ribosomal protein bL17 family.</text>
</comment>
<dbReference type="Pfam" id="PF01196">
    <property type="entry name" value="Ribosomal_L17"/>
    <property type="match status" value="1"/>
</dbReference>
<name>A0A1E7FQ30_9STRA</name>
<dbReference type="AlphaFoldDB" id="A0A1E7FQ30"/>
<dbReference type="HAMAP" id="MF_01368">
    <property type="entry name" value="Ribosomal_bL17"/>
    <property type="match status" value="1"/>
</dbReference>
<dbReference type="InterPro" id="IPR000456">
    <property type="entry name" value="Ribosomal_bL17"/>
</dbReference>
<dbReference type="GO" id="GO:0003735">
    <property type="term" value="F:structural constituent of ribosome"/>
    <property type="evidence" value="ECO:0007669"/>
    <property type="project" value="InterPro"/>
</dbReference>
<reference evidence="6 7" key="1">
    <citation type="submission" date="2016-09" db="EMBL/GenBank/DDBJ databases">
        <title>Extensive genetic diversity and differential bi-allelic expression allows diatom success in the polar Southern Ocean.</title>
        <authorList>
            <consortium name="DOE Joint Genome Institute"/>
            <person name="Mock T."/>
            <person name="Otillar R.P."/>
            <person name="Strauss J."/>
            <person name="Dupont C."/>
            <person name="Frickenhaus S."/>
            <person name="Maumus F."/>
            <person name="Mcmullan M."/>
            <person name="Sanges R."/>
            <person name="Schmutz J."/>
            <person name="Toseland A."/>
            <person name="Valas R."/>
            <person name="Veluchamy A."/>
            <person name="Ward B.J."/>
            <person name="Allen A."/>
            <person name="Barry K."/>
            <person name="Falciatore A."/>
            <person name="Ferrante M."/>
            <person name="Fortunato A.E."/>
            <person name="Gloeckner G."/>
            <person name="Gruber A."/>
            <person name="Hipkin R."/>
            <person name="Janech M."/>
            <person name="Kroth P."/>
            <person name="Leese F."/>
            <person name="Lindquist E."/>
            <person name="Lyon B.R."/>
            <person name="Martin J."/>
            <person name="Mayer C."/>
            <person name="Parker M."/>
            <person name="Quesneville H."/>
            <person name="Raymond J."/>
            <person name="Uhlig C."/>
            <person name="Valentin K.U."/>
            <person name="Worden A.Z."/>
            <person name="Armbrust E.V."/>
            <person name="Bowler C."/>
            <person name="Green B."/>
            <person name="Moulton V."/>
            <person name="Van Oosterhout C."/>
            <person name="Grigoriev I."/>
        </authorList>
    </citation>
    <scope>NUCLEOTIDE SEQUENCE [LARGE SCALE GENOMIC DNA]</scope>
    <source>
        <strain evidence="6 7">CCMP1102</strain>
    </source>
</reference>
<feature type="region of interest" description="Disordered" evidence="5">
    <location>
        <begin position="198"/>
        <end position="223"/>
    </location>
</feature>
<organism evidence="6 7">
    <name type="scientific">Fragilariopsis cylindrus CCMP1102</name>
    <dbReference type="NCBI Taxonomy" id="635003"/>
    <lineage>
        <taxon>Eukaryota</taxon>
        <taxon>Sar</taxon>
        <taxon>Stramenopiles</taxon>
        <taxon>Ochrophyta</taxon>
        <taxon>Bacillariophyta</taxon>
        <taxon>Bacillariophyceae</taxon>
        <taxon>Bacillariophycidae</taxon>
        <taxon>Bacillariales</taxon>
        <taxon>Bacillariaceae</taxon>
        <taxon>Fragilariopsis</taxon>
    </lineage>
</organism>
<evidence type="ECO:0000256" key="4">
    <source>
        <dbReference type="RuleBase" id="RU000660"/>
    </source>
</evidence>
<dbReference type="KEGG" id="fcy:FRACYDRAFT_236331"/>
<evidence type="ECO:0000256" key="1">
    <source>
        <dbReference type="ARBA" id="ARBA00008777"/>
    </source>
</evidence>
<sequence>MKKRLAQFRKLNRTPSHKWSMLRNMMSSLIEHERIVTTEAKAKELRHLADQMITLAKKGNTNYNAIIMNTNNNTDSKTKRQKTAGELLHYRRMASKVIRGDWNITKLFEVLGPRYILRQGGYTRVLKLSKPRAGDNAPMAVIEYVDRPGEIRPARPPTILSSDASDGNNVNAKNANLQGGGGVEDALRKMGIRSVDELVSEEEKKQIESELALAAQEKTEEKK</sequence>
<dbReference type="GO" id="GO:0022625">
    <property type="term" value="C:cytosolic large ribosomal subunit"/>
    <property type="evidence" value="ECO:0007669"/>
    <property type="project" value="TreeGrafter"/>
</dbReference>
<keyword evidence="3 4" id="KW-0687">Ribonucleoprotein</keyword>
<dbReference type="EMBL" id="KV784355">
    <property type="protein sequence ID" value="OEU20258.1"/>
    <property type="molecule type" value="Genomic_DNA"/>
</dbReference>
<dbReference type="OrthoDB" id="275000at2759"/>
<evidence type="ECO:0000256" key="2">
    <source>
        <dbReference type="ARBA" id="ARBA00022980"/>
    </source>
</evidence>
<evidence type="ECO:0000256" key="5">
    <source>
        <dbReference type="SAM" id="MobiDB-lite"/>
    </source>
</evidence>
<dbReference type="Proteomes" id="UP000095751">
    <property type="component" value="Unassembled WGS sequence"/>
</dbReference>
<evidence type="ECO:0000313" key="7">
    <source>
        <dbReference type="Proteomes" id="UP000095751"/>
    </source>
</evidence>
<protein>
    <submittedName>
        <fullName evidence="6">Ribosomal protein L17</fullName>
    </submittedName>
</protein>
<dbReference type="PROSITE" id="PS01167">
    <property type="entry name" value="RIBOSOMAL_L17"/>
    <property type="match status" value="1"/>
</dbReference>
<dbReference type="Gene3D" id="3.90.1030.10">
    <property type="entry name" value="Ribosomal protein L17"/>
    <property type="match status" value="1"/>
</dbReference>
<dbReference type="GO" id="GO:0006412">
    <property type="term" value="P:translation"/>
    <property type="evidence" value="ECO:0007669"/>
    <property type="project" value="InterPro"/>
</dbReference>
<dbReference type="PANTHER" id="PTHR14413">
    <property type="entry name" value="RIBOSOMAL PROTEIN L17"/>
    <property type="match status" value="1"/>
</dbReference>